<comment type="caution">
    <text evidence="1">The sequence shown here is derived from an EMBL/GenBank/DDBJ whole genome shotgun (WGS) entry which is preliminary data.</text>
</comment>
<dbReference type="EMBL" id="CAJVPW010002922">
    <property type="protein sequence ID" value="CAG8515620.1"/>
    <property type="molecule type" value="Genomic_DNA"/>
</dbReference>
<dbReference type="Proteomes" id="UP000789366">
    <property type="component" value="Unassembled WGS sequence"/>
</dbReference>
<accession>A0ACA9L7Y8</accession>
<feature type="non-terminal residue" evidence="1">
    <location>
        <position position="1"/>
    </location>
</feature>
<sequence>ENAMLKIWFEELEKKHKTNTAKLTAKNAELKNKVTKLEQKQTQIITNNLDASFTKDILQSTACLELSVNIPTETTHVFNLKDKISISSNSSPENNQYLKLPKVEVNTSTEDTKNEDDNKESFDDNNSDNEDSFNNNKDDGGFCNLSDNEGYYYNLNTEEVHRKLDHLISAY</sequence>
<evidence type="ECO:0000313" key="2">
    <source>
        <dbReference type="Proteomes" id="UP000789366"/>
    </source>
</evidence>
<protein>
    <submittedName>
        <fullName evidence="1">12770_t:CDS:1</fullName>
    </submittedName>
</protein>
<reference evidence="1" key="1">
    <citation type="submission" date="2021-06" db="EMBL/GenBank/DDBJ databases">
        <authorList>
            <person name="Kallberg Y."/>
            <person name="Tangrot J."/>
            <person name="Rosling A."/>
        </authorList>
    </citation>
    <scope>NUCLEOTIDE SEQUENCE</scope>
    <source>
        <strain evidence="1">28 12/20/2015</strain>
    </source>
</reference>
<name>A0ACA9L7Y8_9GLOM</name>
<organism evidence="1 2">
    <name type="scientific">Cetraspora pellucida</name>
    <dbReference type="NCBI Taxonomy" id="1433469"/>
    <lineage>
        <taxon>Eukaryota</taxon>
        <taxon>Fungi</taxon>
        <taxon>Fungi incertae sedis</taxon>
        <taxon>Mucoromycota</taxon>
        <taxon>Glomeromycotina</taxon>
        <taxon>Glomeromycetes</taxon>
        <taxon>Diversisporales</taxon>
        <taxon>Gigasporaceae</taxon>
        <taxon>Cetraspora</taxon>
    </lineage>
</organism>
<evidence type="ECO:0000313" key="1">
    <source>
        <dbReference type="EMBL" id="CAG8515620.1"/>
    </source>
</evidence>
<keyword evidence="2" id="KW-1185">Reference proteome</keyword>
<gene>
    <name evidence="1" type="ORF">SPELUC_LOCUS3684</name>
</gene>
<proteinExistence type="predicted"/>